<gene>
    <name evidence="3" type="ORF">KHY36_03235</name>
</gene>
<reference evidence="3" key="1">
    <citation type="submission" date="2021-02" db="EMBL/GenBank/DDBJ databases">
        <title>Infant gut strain persistence is associated with maternal origin, phylogeny, and functional potential including surface adhesion and iron acquisition.</title>
        <authorList>
            <person name="Lou Y.C."/>
        </authorList>
    </citation>
    <scope>NUCLEOTIDE SEQUENCE</scope>
    <source>
        <strain evidence="3">L3_101_000M1_dasL3_101_000M1_concoct_87</strain>
    </source>
</reference>
<feature type="active site" description="Acyl-thioester intermediate" evidence="2">
    <location>
        <position position="64"/>
    </location>
</feature>
<comment type="caution">
    <text evidence="3">The sequence shown here is derived from an EMBL/GenBank/DDBJ whole genome shotgun (WGS) entry which is preliminary data.</text>
</comment>
<dbReference type="GO" id="GO:0016787">
    <property type="term" value="F:hydrolase activity"/>
    <property type="evidence" value="ECO:0007669"/>
    <property type="project" value="UniProtKB-KW"/>
</dbReference>
<dbReference type="Proteomes" id="UP000759273">
    <property type="component" value="Unassembled WGS sequence"/>
</dbReference>
<accession>A0A943D8F2</accession>
<dbReference type="Pfam" id="PF04203">
    <property type="entry name" value="Sortase"/>
    <property type="match status" value="1"/>
</dbReference>
<name>A0A943D8F2_9FIRM</name>
<organism evidence="3 4">
    <name type="scientific">Subdoligranulum variabile</name>
    <dbReference type="NCBI Taxonomy" id="214851"/>
    <lineage>
        <taxon>Bacteria</taxon>
        <taxon>Bacillati</taxon>
        <taxon>Bacillota</taxon>
        <taxon>Clostridia</taxon>
        <taxon>Eubacteriales</taxon>
        <taxon>Oscillospiraceae</taxon>
        <taxon>Subdoligranulum</taxon>
    </lineage>
</organism>
<dbReference type="EMBL" id="JAGZGG010000004">
    <property type="protein sequence ID" value="MBS5331526.1"/>
    <property type="molecule type" value="Genomic_DNA"/>
</dbReference>
<evidence type="ECO:0000256" key="1">
    <source>
        <dbReference type="ARBA" id="ARBA00022801"/>
    </source>
</evidence>
<sequence length="80" mass="8911">MVIAGHNYERHFGELTNLQPGNAVTLQTMDGQEYCYQVATLETLTSTATKEMTAGEYPLTLFTCDYSGQARITVRCQQKA</sequence>
<evidence type="ECO:0000313" key="4">
    <source>
        <dbReference type="Proteomes" id="UP000759273"/>
    </source>
</evidence>
<evidence type="ECO:0000256" key="2">
    <source>
        <dbReference type="PIRSR" id="PIRSR605754-1"/>
    </source>
</evidence>
<evidence type="ECO:0000313" key="3">
    <source>
        <dbReference type="EMBL" id="MBS5331526.1"/>
    </source>
</evidence>
<dbReference type="InterPro" id="IPR023365">
    <property type="entry name" value="Sortase_dom-sf"/>
</dbReference>
<dbReference type="SUPFAM" id="SSF63817">
    <property type="entry name" value="Sortase"/>
    <property type="match status" value="1"/>
</dbReference>
<keyword evidence="1" id="KW-0378">Hydrolase</keyword>
<proteinExistence type="predicted"/>
<dbReference type="AlphaFoldDB" id="A0A943D8F2"/>
<dbReference type="InterPro" id="IPR005754">
    <property type="entry name" value="Sortase"/>
</dbReference>
<dbReference type="Gene3D" id="2.40.260.10">
    <property type="entry name" value="Sortase"/>
    <property type="match status" value="1"/>
</dbReference>
<feature type="active site" description="Proton donor/acceptor" evidence="2">
    <location>
        <position position="6"/>
    </location>
</feature>
<protein>
    <submittedName>
        <fullName evidence="3">Sortase</fullName>
    </submittedName>
</protein>
<dbReference type="CDD" id="cd00004">
    <property type="entry name" value="Sortase"/>
    <property type="match status" value="1"/>
</dbReference>